<comment type="caution">
    <text evidence="1">The sequence shown here is derived from an EMBL/GenBank/DDBJ whole genome shotgun (WGS) entry which is preliminary data.</text>
</comment>
<dbReference type="RefSeq" id="WP_127004796.1">
    <property type="nucleotide sequence ID" value="NZ_JBNPXW010000031.1"/>
</dbReference>
<evidence type="ECO:0000313" key="2">
    <source>
        <dbReference type="Proteomes" id="UP000280346"/>
    </source>
</evidence>
<sequence length="162" mass="18027">MVRILLGKLIAAGSYDAPSLLLHRFSFPSGGGFHKGDHGEDFLTPTDASSLSDQIRETICQSVTEGRWRAEVRTGWPLIVASGHSQWNDSRERLTEELARDEHALRAWTILLYVGMRGEKKRIDRIVDAEVVGEKLRSTTPSLWSSPAAAYALRNALEGLRV</sequence>
<evidence type="ECO:0000313" key="1">
    <source>
        <dbReference type="EMBL" id="RUQ61402.1"/>
    </source>
</evidence>
<keyword evidence="2" id="KW-1185">Reference proteome</keyword>
<protein>
    <submittedName>
        <fullName evidence="1">Uncharacterized protein</fullName>
    </submittedName>
</protein>
<dbReference type="EMBL" id="RZIJ01000045">
    <property type="protein sequence ID" value="RUQ61402.1"/>
    <property type="molecule type" value="Genomic_DNA"/>
</dbReference>
<name>A0A3S0WUS6_9PROT</name>
<accession>A0A3S0WUS6</accession>
<organism evidence="1 2">
    <name type="scientific">Azospirillum doebereinerae</name>
    <dbReference type="NCBI Taxonomy" id="92933"/>
    <lineage>
        <taxon>Bacteria</taxon>
        <taxon>Pseudomonadati</taxon>
        <taxon>Pseudomonadota</taxon>
        <taxon>Alphaproteobacteria</taxon>
        <taxon>Rhodospirillales</taxon>
        <taxon>Azospirillaceae</taxon>
        <taxon>Azospirillum</taxon>
    </lineage>
</organism>
<dbReference type="AlphaFoldDB" id="A0A3S0WUS6"/>
<reference evidence="1 2" key="1">
    <citation type="submission" date="2018-12" db="EMBL/GenBank/DDBJ databases">
        <authorList>
            <person name="Yang Y."/>
        </authorList>
    </citation>
    <scope>NUCLEOTIDE SEQUENCE [LARGE SCALE GENOMIC DNA]</scope>
    <source>
        <strain evidence="1 2">GSF71</strain>
    </source>
</reference>
<gene>
    <name evidence="1" type="ORF">EJ913_29710</name>
</gene>
<dbReference type="Proteomes" id="UP000280346">
    <property type="component" value="Unassembled WGS sequence"/>
</dbReference>
<proteinExistence type="predicted"/>